<dbReference type="RefSeq" id="WP_182511746.1">
    <property type="nucleotide sequence ID" value="NZ_JACJIQ010000002.1"/>
</dbReference>
<dbReference type="AlphaFoldDB" id="A0A839GQ93"/>
<dbReference type="Proteomes" id="UP000563094">
    <property type="component" value="Unassembled WGS sequence"/>
</dbReference>
<accession>A0A839GQ93</accession>
<keyword evidence="2" id="KW-1185">Reference proteome</keyword>
<reference evidence="1 2" key="1">
    <citation type="submission" date="2020-08" db="EMBL/GenBank/DDBJ databases">
        <title>Genomic Encyclopedia of Type Strains, Phase IV (KMG-IV): sequencing the most valuable type-strain genomes for metagenomic binning, comparative biology and taxonomic classification.</title>
        <authorList>
            <person name="Goeker M."/>
        </authorList>
    </citation>
    <scope>NUCLEOTIDE SEQUENCE [LARGE SCALE GENOMIC DNA]</scope>
    <source>
        <strain evidence="1 2">DSM 29854</strain>
    </source>
</reference>
<dbReference type="EMBL" id="JACJIQ010000002">
    <property type="protein sequence ID" value="MBA9076001.1"/>
    <property type="molecule type" value="Genomic_DNA"/>
</dbReference>
<sequence length="59" mass="6709">MEAGLGKQERKVSSGFWQVFFIHFPAGGRLGAALWRLFLAYISEISLKTGFTRLYVRIS</sequence>
<evidence type="ECO:0000313" key="2">
    <source>
        <dbReference type="Proteomes" id="UP000563094"/>
    </source>
</evidence>
<proteinExistence type="predicted"/>
<evidence type="ECO:0000313" key="1">
    <source>
        <dbReference type="EMBL" id="MBA9076001.1"/>
    </source>
</evidence>
<comment type="caution">
    <text evidence="1">The sequence shown here is derived from an EMBL/GenBank/DDBJ whole genome shotgun (WGS) entry which is preliminary data.</text>
</comment>
<organism evidence="1 2">
    <name type="scientific">Rufibacter quisquiliarum</name>
    <dbReference type="NCBI Taxonomy" id="1549639"/>
    <lineage>
        <taxon>Bacteria</taxon>
        <taxon>Pseudomonadati</taxon>
        <taxon>Bacteroidota</taxon>
        <taxon>Cytophagia</taxon>
        <taxon>Cytophagales</taxon>
        <taxon>Hymenobacteraceae</taxon>
        <taxon>Rufibacter</taxon>
    </lineage>
</organism>
<name>A0A839GQ93_9BACT</name>
<gene>
    <name evidence="1" type="ORF">FHS90_000703</name>
</gene>
<protein>
    <submittedName>
        <fullName evidence="1">Uncharacterized protein</fullName>
    </submittedName>
</protein>